<evidence type="ECO:0000313" key="1">
    <source>
        <dbReference type="EMBL" id="CAG8609886.1"/>
    </source>
</evidence>
<dbReference type="EMBL" id="CAJVPU010010901">
    <property type="protein sequence ID" value="CAG8609886.1"/>
    <property type="molecule type" value="Genomic_DNA"/>
</dbReference>
<accession>A0ACA9MRX2</accession>
<comment type="caution">
    <text evidence="1">The sequence shown here is derived from an EMBL/GenBank/DDBJ whole genome shotgun (WGS) entry which is preliminary data.</text>
</comment>
<reference evidence="1" key="1">
    <citation type="submission" date="2021-06" db="EMBL/GenBank/DDBJ databases">
        <authorList>
            <person name="Kallberg Y."/>
            <person name="Tangrot J."/>
            <person name="Rosling A."/>
        </authorList>
    </citation>
    <scope>NUCLEOTIDE SEQUENCE</scope>
    <source>
        <strain evidence="1">IL203A</strain>
    </source>
</reference>
<proteinExistence type="predicted"/>
<name>A0ACA9MRX2_9GLOM</name>
<organism evidence="1 2">
    <name type="scientific">Dentiscutata heterogama</name>
    <dbReference type="NCBI Taxonomy" id="1316150"/>
    <lineage>
        <taxon>Eukaryota</taxon>
        <taxon>Fungi</taxon>
        <taxon>Fungi incertae sedis</taxon>
        <taxon>Mucoromycota</taxon>
        <taxon>Glomeromycotina</taxon>
        <taxon>Glomeromycetes</taxon>
        <taxon>Diversisporales</taxon>
        <taxon>Gigasporaceae</taxon>
        <taxon>Dentiscutata</taxon>
    </lineage>
</organism>
<keyword evidence="2" id="KW-1185">Reference proteome</keyword>
<protein>
    <submittedName>
        <fullName evidence="1">13282_t:CDS:1</fullName>
    </submittedName>
</protein>
<sequence>VENSRMDRYINTRSQRYSPYPTSLHDNANINNPGIKNSEQNISILLPPIETLSLQPPPYSQATNEAQNNN</sequence>
<dbReference type="Proteomes" id="UP000789702">
    <property type="component" value="Unassembled WGS sequence"/>
</dbReference>
<feature type="non-terminal residue" evidence="1">
    <location>
        <position position="1"/>
    </location>
</feature>
<gene>
    <name evidence="1" type="ORF">DHETER_LOCUS7591</name>
</gene>
<evidence type="ECO:0000313" key="2">
    <source>
        <dbReference type="Proteomes" id="UP000789702"/>
    </source>
</evidence>